<sequence>MTRTHAVFLALAIAPASALHLLSGRGPLQLPTKPHPSPIIRVGRTASVPPSSLHLAVSTLALPSAASALTSDEVWRELNRPPIMVSPFEITPIGYIFVGSYLAYVLWQIFGPVSEAEQQAEDLRQAKAAAAGRASIDFLKAAAEADGATVTSSGLVYNELVEGSGGRPSATQSVRVHYEGKLADGTIFDSSYQRGEPISFGLNQVIPGWTEGLQLMKEGGKARLTIPSELAYGPLGSRSIPGNSALQFEVELLALEEEKKKFGLF</sequence>
<evidence type="ECO:0000256" key="4">
    <source>
        <dbReference type="ARBA" id="ARBA00023235"/>
    </source>
</evidence>
<dbReference type="FunFam" id="3.10.50.40:FF:000006">
    <property type="entry name" value="Peptidyl-prolyl cis-trans isomerase"/>
    <property type="match status" value="1"/>
</dbReference>
<evidence type="ECO:0000256" key="6">
    <source>
        <dbReference type="SAM" id="SignalP"/>
    </source>
</evidence>
<evidence type="ECO:0000256" key="2">
    <source>
        <dbReference type="ARBA" id="ARBA00013194"/>
    </source>
</evidence>
<dbReference type="InterPro" id="IPR046357">
    <property type="entry name" value="PPIase_dom_sf"/>
</dbReference>
<feature type="signal peptide" evidence="6">
    <location>
        <begin position="1"/>
        <end position="18"/>
    </location>
</feature>
<feature type="domain" description="PPIase FKBP-type" evidence="7">
    <location>
        <begin position="171"/>
        <end position="256"/>
    </location>
</feature>
<dbReference type="GO" id="GO:0003755">
    <property type="term" value="F:peptidyl-prolyl cis-trans isomerase activity"/>
    <property type="evidence" value="ECO:0007669"/>
    <property type="project" value="UniProtKB-KW"/>
</dbReference>
<keyword evidence="3 5" id="KW-0697">Rotamase</keyword>
<evidence type="ECO:0000259" key="7">
    <source>
        <dbReference type="PROSITE" id="PS50059"/>
    </source>
</evidence>
<dbReference type="Pfam" id="PF00254">
    <property type="entry name" value="FKBP_C"/>
    <property type="match status" value="1"/>
</dbReference>
<protein>
    <recommendedName>
        <fullName evidence="2 5">peptidylprolyl isomerase</fullName>
        <ecNumber evidence="2 5">5.2.1.8</ecNumber>
    </recommendedName>
</protein>
<evidence type="ECO:0000256" key="5">
    <source>
        <dbReference type="PROSITE-ProRule" id="PRU00277"/>
    </source>
</evidence>
<dbReference type="PANTHER" id="PTHR43811:SF19">
    <property type="entry name" value="39 KDA FK506-BINDING NUCLEAR PROTEIN"/>
    <property type="match status" value="1"/>
</dbReference>
<feature type="chain" id="PRO_5030840405" description="peptidylprolyl isomerase" evidence="6">
    <location>
        <begin position="19"/>
        <end position="265"/>
    </location>
</feature>
<gene>
    <name evidence="8" type="ORF">CPEL01642_LOCUS16730</name>
</gene>
<dbReference type="EC" id="5.2.1.8" evidence="2 5"/>
<reference evidence="8" key="1">
    <citation type="submission" date="2021-01" db="EMBL/GenBank/DDBJ databases">
        <authorList>
            <person name="Corre E."/>
            <person name="Pelletier E."/>
            <person name="Niang G."/>
            <person name="Scheremetjew M."/>
            <person name="Finn R."/>
            <person name="Kale V."/>
            <person name="Holt S."/>
            <person name="Cochrane G."/>
            <person name="Meng A."/>
            <person name="Brown T."/>
            <person name="Cohen L."/>
        </authorList>
    </citation>
    <scope>NUCLEOTIDE SEQUENCE</scope>
    <source>
        <strain evidence="8">PLY182g</strain>
    </source>
</reference>
<comment type="catalytic activity">
    <reaction evidence="1 5">
        <text>[protein]-peptidylproline (omega=180) = [protein]-peptidylproline (omega=0)</text>
        <dbReference type="Rhea" id="RHEA:16237"/>
        <dbReference type="Rhea" id="RHEA-COMP:10747"/>
        <dbReference type="Rhea" id="RHEA-COMP:10748"/>
        <dbReference type="ChEBI" id="CHEBI:83833"/>
        <dbReference type="ChEBI" id="CHEBI:83834"/>
        <dbReference type="EC" id="5.2.1.8"/>
    </reaction>
</comment>
<dbReference type="Gene3D" id="3.10.50.40">
    <property type="match status" value="1"/>
</dbReference>
<name>A0A7S0Q688_9EUKA</name>
<evidence type="ECO:0000256" key="1">
    <source>
        <dbReference type="ARBA" id="ARBA00000971"/>
    </source>
</evidence>
<dbReference type="AlphaFoldDB" id="A0A7S0Q688"/>
<keyword evidence="4 5" id="KW-0413">Isomerase</keyword>
<dbReference type="SUPFAM" id="SSF54534">
    <property type="entry name" value="FKBP-like"/>
    <property type="match status" value="1"/>
</dbReference>
<dbReference type="PROSITE" id="PS50059">
    <property type="entry name" value="FKBP_PPIASE"/>
    <property type="match status" value="1"/>
</dbReference>
<keyword evidence="6" id="KW-0732">Signal</keyword>
<dbReference type="EMBL" id="HBEY01035054">
    <property type="protein sequence ID" value="CAD8613350.1"/>
    <property type="molecule type" value="Transcribed_RNA"/>
</dbReference>
<accession>A0A7S0Q688</accession>
<evidence type="ECO:0000313" key="8">
    <source>
        <dbReference type="EMBL" id="CAD8613350.1"/>
    </source>
</evidence>
<organism evidence="8">
    <name type="scientific">Coccolithus braarudii</name>
    <dbReference type="NCBI Taxonomy" id="221442"/>
    <lineage>
        <taxon>Eukaryota</taxon>
        <taxon>Haptista</taxon>
        <taxon>Haptophyta</taxon>
        <taxon>Prymnesiophyceae</taxon>
        <taxon>Coccolithales</taxon>
        <taxon>Coccolithaceae</taxon>
        <taxon>Coccolithus</taxon>
    </lineage>
</organism>
<dbReference type="InterPro" id="IPR001179">
    <property type="entry name" value="PPIase_FKBP_dom"/>
</dbReference>
<evidence type="ECO:0000256" key="3">
    <source>
        <dbReference type="ARBA" id="ARBA00023110"/>
    </source>
</evidence>
<proteinExistence type="predicted"/>
<dbReference type="PANTHER" id="PTHR43811">
    <property type="entry name" value="FKBP-TYPE PEPTIDYL-PROLYL CIS-TRANS ISOMERASE FKPA"/>
    <property type="match status" value="1"/>
</dbReference>